<accession>A0ABN3NL65</accession>
<dbReference type="InterPro" id="IPR043504">
    <property type="entry name" value="Peptidase_S1_PA_chymotrypsin"/>
</dbReference>
<name>A0ABN3NL65_9ACTN</name>
<feature type="chain" id="PRO_5047238159" evidence="3">
    <location>
        <begin position="28"/>
        <end position="256"/>
    </location>
</feature>
<comment type="caution">
    <text evidence="5">The sequence shown here is derived from an EMBL/GenBank/DDBJ whole genome shotgun (WGS) entry which is preliminary data.</text>
</comment>
<dbReference type="GO" id="GO:0006508">
    <property type="term" value="P:proteolysis"/>
    <property type="evidence" value="ECO:0007669"/>
    <property type="project" value="UniProtKB-KW"/>
</dbReference>
<dbReference type="PROSITE" id="PS00134">
    <property type="entry name" value="TRYPSIN_HIS"/>
    <property type="match status" value="1"/>
</dbReference>
<dbReference type="RefSeq" id="WP_344172342.1">
    <property type="nucleotide sequence ID" value="NZ_BAAARY010000010.1"/>
</dbReference>
<dbReference type="PROSITE" id="PS00135">
    <property type="entry name" value="TRYPSIN_SER"/>
    <property type="match status" value="1"/>
</dbReference>
<reference evidence="5 6" key="1">
    <citation type="journal article" date="2019" name="Int. J. Syst. Evol. Microbiol.">
        <title>The Global Catalogue of Microorganisms (GCM) 10K type strain sequencing project: providing services to taxonomists for standard genome sequencing and annotation.</title>
        <authorList>
            <consortium name="The Broad Institute Genomics Platform"/>
            <consortium name="The Broad Institute Genome Sequencing Center for Infectious Disease"/>
            <person name="Wu L."/>
            <person name="Ma J."/>
        </authorList>
    </citation>
    <scope>NUCLEOTIDE SEQUENCE [LARGE SCALE GENOMIC DNA]</scope>
    <source>
        <strain evidence="5 6">JCM 3367</strain>
    </source>
</reference>
<organism evidence="5 6">
    <name type="scientific">Pilimelia columellifera subsp. columellifera</name>
    <dbReference type="NCBI Taxonomy" id="706583"/>
    <lineage>
        <taxon>Bacteria</taxon>
        <taxon>Bacillati</taxon>
        <taxon>Actinomycetota</taxon>
        <taxon>Actinomycetes</taxon>
        <taxon>Micromonosporales</taxon>
        <taxon>Micromonosporaceae</taxon>
        <taxon>Pilimelia</taxon>
    </lineage>
</organism>
<evidence type="ECO:0000313" key="5">
    <source>
        <dbReference type="EMBL" id="GAA2524794.1"/>
    </source>
</evidence>
<dbReference type="EMBL" id="BAAARY010000010">
    <property type="protein sequence ID" value="GAA2524794.1"/>
    <property type="molecule type" value="Genomic_DNA"/>
</dbReference>
<keyword evidence="3" id="KW-0732">Signal</keyword>
<dbReference type="InterPro" id="IPR033116">
    <property type="entry name" value="TRYPSIN_SER"/>
</dbReference>
<feature type="domain" description="Peptidase S1" evidence="4">
    <location>
        <begin position="38"/>
        <end position="247"/>
    </location>
</feature>
<keyword evidence="2" id="KW-0378">Hydrolase</keyword>
<evidence type="ECO:0000313" key="6">
    <source>
        <dbReference type="Proteomes" id="UP001499978"/>
    </source>
</evidence>
<evidence type="ECO:0000256" key="2">
    <source>
        <dbReference type="RuleBase" id="RU363034"/>
    </source>
</evidence>
<sequence>MSRRLTAAISAALTAATLMLTPVAAAAAPTATDPGQRIVGGRPAAEGAYPFMTYLSMGCGGSLISPDIVLSAAHCFEQSSSVTMYTGRVNWRSGEMRSSAGIRKGRTATDRDWAVIKLNRPSTIQTFVKLPTSANLDSGPMFRAIGWGATSEGGAGSPTLREVNLPFVSDQQCREVVAAQEICAGDVRNGQIDTCQGDSGGPLLAQHNGAWVVVGLTSWGQGCARPGNPGHYTQVSYFLRDIRNAITQLGGQQPPA</sequence>
<dbReference type="InterPro" id="IPR001254">
    <property type="entry name" value="Trypsin_dom"/>
</dbReference>
<keyword evidence="1" id="KW-1015">Disulfide bond</keyword>
<evidence type="ECO:0000256" key="1">
    <source>
        <dbReference type="ARBA" id="ARBA00023157"/>
    </source>
</evidence>
<evidence type="ECO:0000259" key="4">
    <source>
        <dbReference type="PROSITE" id="PS50240"/>
    </source>
</evidence>
<keyword evidence="2" id="KW-0720">Serine protease</keyword>
<dbReference type="SMART" id="SM00020">
    <property type="entry name" value="Tryp_SPc"/>
    <property type="match status" value="1"/>
</dbReference>
<dbReference type="CDD" id="cd00190">
    <property type="entry name" value="Tryp_SPc"/>
    <property type="match status" value="1"/>
</dbReference>
<feature type="signal peptide" evidence="3">
    <location>
        <begin position="1"/>
        <end position="27"/>
    </location>
</feature>
<dbReference type="Gene3D" id="2.40.10.10">
    <property type="entry name" value="Trypsin-like serine proteases"/>
    <property type="match status" value="2"/>
</dbReference>
<dbReference type="SUPFAM" id="SSF50494">
    <property type="entry name" value="Trypsin-like serine proteases"/>
    <property type="match status" value="1"/>
</dbReference>
<proteinExistence type="predicted"/>
<dbReference type="PROSITE" id="PS50240">
    <property type="entry name" value="TRYPSIN_DOM"/>
    <property type="match status" value="1"/>
</dbReference>
<dbReference type="PANTHER" id="PTHR24253">
    <property type="entry name" value="TRANSMEMBRANE PROTEASE SERINE"/>
    <property type="match status" value="1"/>
</dbReference>
<keyword evidence="2 5" id="KW-0645">Protease</keyword>
<dbReference type="InterPro" id="IPR009003">
    <property type="entry name" value="Peptidase_S1_PA"/>
</dbReference>
<evidence type="ECO:0000256" key="3">
    <source>
        <dbReference type="SAM" id="SignalP"/>
    </source>
</evidence>
<dbReference type="PRINTS" id="PR00722">
    <property type="entry name" value="CHYMOTRYPSIN"/>
</dbReference>
<gene>
    <name evidence="5" type="ORF">GCM10010201_24200</name>
</gene>
<protein>
    <submittedName>
        <fullName evidence="5">Serine protease</fullName>
    </submittedName>
</protein>
<dbReference type="PANTHER" id="PTHR24253:SF153">
    <property type="entry name" value="SERINE PROTEASE HEPSIN"/>
    <property type="match status" value="1"/>
</dbReference>
<dbReference type="Pfam" id="PF00089">
    <property type="entry name" value="Trypsin"/>
    <property type="match status" value="1"/>
</dbReference>
<dbReference type="InterPro" id="IPR001314">
    <property type="entry name" value="Peptidase_S1A"/>
</dbReference>
<keyword evidence="6" id="KW-1185">Reference proteome</keyword>
<dbReference type="InterPro" id="IPR018114">
    <property type="entry name" value="TRYPSIN_HIS"/>
</dbReference>
<dbReference type="Proteomes" id="UP001499978">
    <property type="component" value="Unassembled WGS sequence"/>
</dbReference>
<dbReference type="GO" id="GO:0008233">
    <property type="term" value="F:peptidase activity"/>
    <property type="evidence" value="ECO:0007669"/>
    <property type="project" value="UniProtKB-KW"/>
</dbReference>